<feature type="transmembrane region" description="Helical" evidence="4">
    <location>
        <begin position="79"/>
        <end position="99"/>
    </location>
</feature>
<dbReference type="InterPro" id="IPR036388">
    <property type="entry name" value="WH-like_DNA-bd_sf"/>
</dbReference>
<organism evidence="6 7">
    <name type="scientific">Slackia equolifaciens</name>
    <dbReference type="NCBI Taxonomy" id="498718"/>
    <lineage>
        <taxon>Bacteria</taxon>
        <taxon>Bacillati</taxon>
        <taxon>Actinomycetota</taxon>
        <taxon>Coriobacteriia</taxon>
        <taxon>Eggerthellales</taxon>
        <taxon>Eggerthellaceae</taxon>
        <taxon>Slackia</taxon>
    </lineage>
</organism>
<dbReference type="GO" id="GO:0006355">
    <property type="term" value="P:regulation of DNA-templated transcription"/>
    <property type="evidence" value="ECO:0007669"/>
    <property type="project" value="InterPro"/>
</dbReference>
<keyword evidence="4" id="KW-1133">Transmembrane helix</keyword>
<evidence type="ECO:0000256" key="4">
    <source>
        <dbReference type="SAM" id="Phobius"/>
    </source>
</evidence>
<evidence type="ECO:0000259" key="5">
    <source>
        <dbReference type="PROSITE" id="PS50043"/>
    </source>
</evidence>
<dbReference type="InterPro" id="IPR000792">
    <property type="entry name" value="Tscrpt_reg_LuxR_C"/>
</dbReference>
<keyword evidence="1" id="KW-0805">Transcription regulation</keyword>
<dbReference type="InterPro" id="IPR036259">
    <property type="entry name" value="MFS_trans_sf"/>
</dbReference>
<comment type="caution">
    <text evidence="6">The sequence shown here is derived from an EMBL/GenBank/DDBJ whole genome shotgun (WGS) entry which is preliminary data.</text>
</comment>
<evidence type="ECO:0000313" key="7">
    <source>
        <dbReference type="Proteomes" id="UP000786989"/>
    </source>
</evidence>
<proteinExistence type="predicted"/>
<dbReference type="PANTHER" id="PTHR44688:SF16">
    <property type="entry name" value="DNA-BINDING TRANSCRIPTIONAL ACTIVATOR DEVR_DOSR"/>
    <property type="match status" value="1"/>
</dbReference>
<feature type="transmembrane region" description="Helical" evidence="4">
    <location>
        <begin position="245"/>
        <end position="267"/>
    </location>
</feature>
<protein>
    <submittedName>
        <fullName evidence="6">Helix-turn-helix transcriptional regulator</fullName>
    </submittedName>
</protein>
<dbReference type="SMART" id="SM00421">
    <property type="entry name" value="HTH_LUXR"/>
    <property type="match status" value="1"/>
</dbReference>
<feature type="transmembrane region" description="Helical" evidence="4">
    <location>
        <begin position="304"/>
        <end position="325"/>
    </location>
</feature>
<keyword evidence="2" id="KW-0238">DNA-binding</keyword>
<feature type="transmembrane region" description="Helical" evidence="4">
    <location>
        <begin position="105"/>
        <end position="126"/>
    </location>
</feature>
<evidence type="ECO:0000256" key="2">
    <source>
        <dbReference type="ARBA" id="ARBA00023125"/>
    </source>
</evidence>
<dbReference type="PROSITE" id="PS50043">
    <property type="entry name" value="HTH_LUXR_2"/>
    <property type="match status" value="1"/>
</dbReference>
<dbReference type="SUPFAM" id="SSF103473">
    <property type="entry name" value="MFS general substrate transporter"/>
    <property type="match status" value="1"/>
</dbReference>
<dbReference type="GO" id="GO:0003677">
    <property type="term" value="F:DNA binding"/>
    <property type="evidence" value="ECO:0007669"/>
    <property type="project" value="UniProtKB-KW"/>
</dbReference>
<feature type="transmembrane region" description="Helical" evidence="4">
    <location>
        <begin position="337"/>
        <end position="356"/>
    </location>
</feature>
<dbReference type="PANTHER" id="PTHR44688">
    <property type="entry name" value="DNA-BINDING TRANSCRIPTIONAL ACTIVATOR DEVR_DOSR"/>
    <property type="match status" value="1"/>
</dbReference>
<feature type="transmembrane region" description="Helical" evidence="4">
    <location>
        <begin position="52"/>
        <end position="72"/>
    </location>
</feature>
<dbReference type="Pfam" id="PF00196">
    <property type="entry name" value="GerE"/>
    <property type="match status" value="1"/>
</dbReference>
<evidence type="ECO:0000313" key="6">
    <source>
        <dbReference type="EMBL" id="HJF66557.1"/>
    </source>
</evidence>
<dbReference type="CDD" id="cd06170">
    <property type="entry name" value="LuxR_C_like"/>
    <property type="match status" value="1"/>
</dbReference>
<dbReference type="EMBL" id="DYWI01000203">
    <property type="protein sequence ID" value="HJF66557.1"/>
    <property type="molecule type" value="Genomic_DNA"/>
</dbReference>
<feature type="transmembrane region" description="Helical" evidence="4">
    <location>
        <begin position="12"/>
        <end position="32"/>
    </location>
</feature>
<accession>A0A9D3A2B2</accession>
<keyword evidence="4" id="KW-0472">Membrane</keyword>
<gene>
    <name evidence="6" type="ORF">K8U77_10660</name>
</gene>
<feature type="domain" description="HTH luxR-type" evidence="5">
    <location>
        <begin position="412"/>
        <end position="477"/>
    </location>
</feature>
<dbReference type="InterPro" id="IPR016032">
    <property type="entry name" value="Sig_transdc_resp-reg_C-effctor"/>
</dbReference>
<feature type="transmembrane region" description="Helical" evidence="4">
    <location>
        <begin position="279"/>
        <end position="298"/>
    </location>
</feature>
<dbReference type="SUPFAM" id="SSF46894">
    <property type="entry name" value="C-terminal effector domain of the bipartite response regulators"/>
    <property type="match status" value="1"/>
</dbReference>
<dbReference type="AlphaFoldDB" id="A0A9D3A2B2"/>
<feature type="transmembrane region" description="Helical" evidence="4">
    <location>
        <begin position="204"/>
        <end position="225"/>
    </location>
</feature>
<feature type="transmembrane region" description="Helical" evidence="4">
    <location>
        <begin position="368"/>
        <end position="388"/>
    </location>
</feature>
<name>A0A9D3A2B2_9ACTN</name>
<evidence type="ECO:0000256" key="1">
    <source>
        <dbReference type="ARBA" id="ARBA00023015"/>
    </source>
</evidence>
<keyword evidence="3" id="KW-0804">Transcription</keyword>
<reference evidence="6" key="1">
    <citation type="journal article" date="2021" name="PeerJ">
        <title>Extensive microbial diversity within the chicken gut microbiome revealed by metagenomics and culture.</title>
        <authorList>
            <person name="Gilroy R."/>
            <person name="Ravi A."/>
            <person name="Getino M."/>
            <person name="Pursley I."/>
            <person name="Horton D.L."/>
            <person name="Alikhan N.F."/>
            <person name="Baker D."/>
            <person name="Gharbi K."/>
            <person name="Hall N."/>
            <person name="Watson M."/>
            <person name="Adriaenssens E.M."/>
            <person name="Foster-Nyarko E."/>
            <person name="Jarju S."/>
            <person name="Secka A."/>
            <person name="Antonio M."/>
            <person name="Oren A."/>
            <person name="Chaudhuri R.R."/>
            <person name="La Ragione R."/>
            <person name="Hildebrand F."/>
            <person name="Pallen M.J."/>
        </authorList>
    </citation>
    <scope>NUCLEOTIDE SEQUENCE</scope>
    <source>
        <strain evidence="6">ChiGjej6B6-11269</strain>
    </source>
</reference>
<evidence type="ECO:0000256" key="3">
    <source>
        <dbReference type="ARBA" id="ARBA00023163"/>
    </source>
</evidence>
<dbReference type="PRINTS" id="PR00038">
    <property type="entry name" value="HTHLUXR"/>
</dbReference>
<keyword evidence="4" id="KW-0812">Transmembrane</keyword>
<sequence length="482" mass="52284">MESLGTRVPFALSTVGVLGYTFHLMATSFFGWGDASTLILGFGSCTSAYYSAFAATNWASFLLGLVLCVFVVNASSFRLCAIGAFLLSVGGWAALWAASADSGTYSVAYFAGVCTGVSNGVFFLLWQNAFALMDEKQAQSSIVVGSGLAGVPILVDLLVGSWVLSLVLICVSLVGSLVSLLMLGGRYPRARSWASYPLRESKRAIASACKALWKAACCVAALGFVRGLLPSLVATYSNAVAGWQISLLLSVGRVLSSAFLIVLMMRLFAKQRSLNLESVYLVAFPIMATGFLLLPFAGVEYQTVFMFITYVVFALVSMLMMIDCLRESRRCGLHPMLVYGAYAGFVYACTQAGSVLGDYSNTLGWQGLPWVFVLALLAVYVMALAFFVTRMRRPGRAEELPASADLDAKCEALSSRYGLSPREKEVFVLLAKGRDLPRISQELFISDNTTRSHMRNIYKKLDVHSKQEIIDMLESANIDDGR</sequence>
<feature type="transmembrane region" description="Helical" evidence="4">
    <location>
        <begin position="161"/>
        <end position="183"/>
    </location>
</feature>
<dbReference type="Gene3D" id="1.10.10.10">
    <property type="entry name" value="Winged helix-like DNA-binding domain superfamily/Winged helix DNA-binding domain"/>
    <property type="match status" value="1"/>
</dbReference>
<reference evidence="6" key="2">
    <citation type="submission" date="2021-09" db="EMBL/GenBank/DDBJ databases">
        <authorList>
            <person name="Gilroy R."/>
        </authorList>
    </citation>
    <scope>NUCLEOTIDE SEQUENCE</scope>
    <source>
        <strain evidence="6">ChiGjej6B6-11269</strain>
    </source>
</reference>
<dbReference type="Proteomes" id="UP000786989">
    <property type="component" value="Unassembled WGS sequence"/>
</dbReference>
<feature type="transmembrane region" description="Helical" evidence="4">
    <location>
        <begin position="138"/>
        <end position="155"/>
    </location>
</feature>